<evidence type="ECO:0000256" key="1">
    <source>
        <dbReference type="SAM" id="MobiDB-lite"/>
    </source>
</evidence>
<dbReference type="Proteomes" id="UP001172159">
    <property type="component" value="Unassembled WGS sequence"/>
</dbReference>
<dbReference type="EMBL" id="JAUKTV010000001">
    <property type="protein sequence ID" value="KAK0747797.1"/>
    <property type="molecule type" value="Genomic_DNA"/>
</dbReference>
<protein>
    <submittedName>
        <fullName evidence="2">Uncharacterized protein</fullName>
    </submittedName>
</protein>
<feature type="compositionally biased region" description="Acidic residues" evidence="1">
    <location>
        <begin position="83"/>
        <end position="93"/>
    </location>
</feature>
<name>A0AA40K742_9PEZI</name>
<feature type="region of interest" description="Disordered" evidence="1">
    <location>
        <begin position="27"/>
        <end position="149"/>
    </location>
</feature>
<feature type="compositionally biased region" description="Basic and acidic residues" evidence="1">
    <location>
        <begin position="27"/>
        <end position="69"/>
    </location>
</feature>
<feature type="compositionally biased region" description="Polar residues" evidence="1">
    <location>
        <begin position="104"/>
        <end position="120"/>
    </location>
</feature>
<accession>A0AA40K742</accession>
<gene>
    <name evidence="2" type="ORF">B0T21DRAFT_406382</name>
</gene>
<organism evidence="2 3">
    <name type="scientific">Apiosordaria backusii</name>
    <dbReference type="NCBI Taxonomy" id="314023"/>
    <lineage>
        <taxon>Eukaryota</taxon>
        <taxon>Fungi</taxon>
        <taxon>Dikarya</taxon>
        <taxon>Ascomycota</taxon>
        <taxon>Pezizomycotina</taxon>
        <taxon>Sordariomycetes</taxon>
        <taxon>Sordariomycetidae</taxon>
        <taxon>Sordariales</taxon>
        <taxon>Lasiosphaeriaceae</taxon>
        <taxon>Apiosordaria</taxon>
    </lineage>
</organism>
<reference evidence="2" key="1">
    <citation type="submission" date="2023-06" db="EMBL/GenBank/DDBJ databases">
        <title>Genome-scale phylogeny and comparative genomics of the fungal order Sordariales.</title>
        <authorList>
            <consortium name="Lawrence Berkeley National Laboratory"/>
            <person name="Hensen N."/>
            <person name="Bonometti L."/>
            <person name="Westerberg I."/>
            <person name="Brannstrom I.O."/>
            <person name="Guillou S."/>
            <person name="Cros-Aarteil S."/>
            <person name="Calhoun S."/>
            <person name="Haridas S."/>
            <person name="Kuo A."/>
            <person name="Mondo S."/>
            <person name="Pangilinan J."/>
            <person name="Riley R."/>
            <person name="Labutti K."/>
            <person name="Andreopoulos B."/>
            <person name="Lipzen A."/>
            <person name="Chen C."/>
            <person name="Yanf M."/>
            <person name="Daum C."/>
            <person name="Ng V."/>
            <person name="Clum A."/>
            <person name="Steindorff A."/>
            <person name="Ohm R."/>
            <person name="Martin F."/>
            <person name="Silar P."/>
            <person name="Natvig D."/>
            <person name="Lalanne C."/>
            <person name="Gautier V."/>
            <person name="Ament-Velasquez S.L."/>
            <person name="Kruys A."/>
            <person name="Hutchinson M.I."/>
            <person name="Powell A.J."/>
            <person name="Barry K."/>
            <person name="Miller A.N."/>
            <person name="Grigoriev I.V."/>
            <person name="Debuchy R."/>
            <person name="Gladieux P."/>
            <person name="Thoren M.H."/>
            <person name="Johannesson H."/>
        </authorList>
    </citation>
    <scope>NUCLEOTIDE SEQUENCE</scope>
    <source>
        <strain evidence="2">CBS 540.89</strain>
    </source>
</reference>
<evidence type="ECO:0000313" key="3">
    <source>
        <dbReference type="Proteomes" id="UP001172159"/>
    </source>
</evidence>
<comment type="caution">
    <text evidence="2">The sequence shown here is derived from an EMBL/GenBank/DDBJ whole genome shotgun (WGS) entry which is preliminary data.</text>
</comment>
<proteinExistence type="predicted"/>
<keyword evidence="3" id="KW-1185">Reference proteome</keyword>
<evidence type="ECO:0000313" key="2">
    <source>
        <dbReference type="EMBL" id="KAK0747797.1"/>
    </source>
</evidence>
<feature type="compositionally biased region" description="Polar residues" evidence="1">
    <location>
        <begin position="129"/>
        <end position="144"/>
    </location>
</feature>
<dbReference type="AlphaFoldDB" id="A0AA40K742"/>
<sequence>MGALNDFVPCVTRWWLGMGEEERLAKEELSKGRAVEGKAAKDKVAGEGDQEVEHGEQGKDTGGIVREEGTYWGSLSLRQGEEKGDEDDVEDDTTATVQGEDRGNSGNEMKTASGLSTTSSPEDEGETFVSRQLQFSATPSNTFYNYDDEKKDYELLKRGV</sequence>